<evidence type="ECO:0000256" key="1">
    <source>
        <dbReference type="PROSITE-ProRule" id="PRU00221"/>
    </source>
</evidence>
<reference evidence="2 3" key="1">
    <citation type="submission" date="2022-12" db="EMBL/GenBank/DDBJ databases">
        <title>Chromosome-level genome of Tegillarca granosa.</title>
        <authorList>
            <person name="Kim J."/>
        </authorList>
    </citation>
    <scope>NUCLEOTIDE SEQUENCE [LARGE SCALE GENOMIC DNA]</scope>
    <source>
        <strain evidence="2">Teg-2019</strain>
        <tissue evidence="2">Adductor muscle</tissue>
    </source>
</reference>
<protein>
    <submittedName>
        <fullName evidence="2">Uncharacterized protein</fullName>
    </submittedName>
</protein>
<gene>
    <name evidence="2" type="ORF">KUTeg_009567</name>
</gene>
<sequence>MNVFITGGWDDTVQIWDFAQAKSIKDIPEDPLFNSMTTGQLVDLPNAVYCVDNDRQGYHPKIAIGTGSVVSLVKNEKRS</sequence>
<dbReference type="InterPro" id="IPR015943">
    <property type="entry name" value="WD40/YVTN_repeat-like_dom_sf"/>
</dbReference>
<name>A0ABQ9F4D4_TEGGR</name>
<dbReference type="InterPro" id="IPR001680">
    <property type="entry name" value="WD40_rpt"/>
</dbReference>
<evidence type="ECO:0000313" key="2">
    <source>
        <dbReference type="EMBL" id="KAJ8312194.1"/>
    </source>
</evidence>
<dbReference type="EMBL" id="JARBDR010000440">
    <property type="protein sequence ID" value="KAJ8312194.1"/>
    <property type="molecule type" value="Genomic_DNA"/>
</dbReference>
<comment type="caution">
    <text evidence="2">The sequence shown here is derived from an EMBL/GenBank/DDBJ whole genome shotgun (WGS) entry which is preliminary data.</text>
</comment>
<accession>A0ABQ9F4D4</accession>
<proteinExistence type="predicted"/>
<evidence type="ECO:0000313" key="3">
    <source>
        <dbReference type="Proteomes" id="UP001217089"/>
    </source>
</evidence>
<keyword evidence="1" id="KW-0853">WD repeat</keyword>
<dbReference type="Proteomes" id="UP001217089">
    <property type="component" value="Unassembled WGS sequence"/>
</dbReference>
<keyword evidence="3" id="KW-1185">Reference proteome</keyword>
<organism evidence="2 3">
    <name type="scientific">Tegillarca granosa</name>
    <name type="common">Malaysian cockle</name>
    <name type="synonym">Anadara granosa</name>
    <dbReference type="NCBI Taxonomy" id="220873"/>
    <lineage>
        <taxon>Eukaryota</taxon>
        <taxon>Metazoa</taxon>
        <taxon>Spiralia</taxon>
        <taxon>Lophotrochozoa</taxon>
        <taxon>Mollusca</taxon>
        <taxon>Bivalvia</taxon>
        <taxon>Autobranchia</taxon>
        <taxon>Pteriomorphia</taxon>
        <taxon>Arcoida</taxon>
        <taxon>Arcoidea</taxon>
        <taxon>Arcidae</taxon>
        <taxon>Tegillarca</taxon>
    </lineage>
</organism>
<dbReference type="PROSITE" id="PS50082">
    <property type="entry name" value="WD_REPEATS_2"/>
    <property type="match status" value="1"/>
</dbReference>
<feature type="repeat" description="WD" evidence="1">
    <location>
        <begin position="1"/>
        <end position="26"/>
    </location>
</feature>
<dbReference type="Gene3D" id="2.130.10.10">
    <property type="entry name" value="YVTN repeat-like/Quinoprotein amine dehydrogenase"/>
    <property type="match status" value="1"/>
</dbReference>